<evidence type="ECO:0000256" key="1">
    <source>
        <dbReference type="SAM" id="Phobius"/>
    </source>
</evidence>
<dbReference type="Proteomes" id="UP000185093">
    <property type="component" value="Unassembled WGS sequence"/>
</dbReference>
<dbReference type="InterPro" id="IPR007813">
    <property type="entry name" value="PilN"/>
</dbReference>
<dbReference type="EMBL" id="FSQZ01000001">
    <property type="protein sequence ID" value="SIN69005.1"/>
    <property type="molecule type" value="Genomic_DNA"/>
</dbReference>
<accession>A0ABY1JDH5</accession>
<keyword evidence="3" id="KW-1185">Reference proteome</keyword>
<organism evidence="2 3">
    <name type="scientific">Acetomicrobium flavidum</name>
    <dbReference type="NCBI Taxonomy" id="49896"/>
    <lineage>
        <taxon>Bacteria</taxon>
        <taxon>Thermotogati</taxon>
        <taxon>Synergistota</taxon>
        <taxon>Synergistia</taxon>
        <taxon>Synergistales</taxon>
        <taxon>Acetomicrobiaceae</taxon>
        <taxon>Acetomicrobium</taxon>
    </lineage>
</organism>
<gene>
    <name evidence="2" type="ORF">SAMN05444368_1213</name>
</gene>
<keyword evidence="1" id="KW-0472">Membrane</keyword>
<name>A0ABY1JDH5_9BACT</name>
<dbReference type="Pfam" id="PF05137">
    <property type="entry name" value="PilN"/>
    <property type="match status" value="1"/>
</dbReference>
<comment type="caution">
    <text evidence="2">The sequence shown here is derived from an EMBL/GenBank/DDBJ whole genome shotgun (WGS) entry which is preliminary data.</text>
</comment>
<protein>
    <submittedName>
        <fullName evidence="2">Tfp pilus assembly protein PilN</fullName>
    </submittedName>
</protein>
<dbReference type="RefSeq" id="WP_318259538.1">
    <property type="nucleotide sequence ID" value="NZ_FSQZ01000001.1"/>
</dbReference>
<keyword evidence="1" id="KW-1133">Transmembrane helix</keyword>
<evidence type="ECO:0000313" key="2">
    <source>
        <dbReference type="EMBL" id="SIN69005.1"/>
    </source>
</evidence>
<feature type="transmembrane region" description="Helical" evidence="1">
    <location>
        <begin position="24"/>
        <end position="46"/>
    </location>
</feature>
<sequence>MVNVDLRPNEIKVVEGKKIDLSRVIALTLIVVFVVVSCFVIIYDFFIMKRLATERQILEADTKKLILENKKLDSYLAEVDAQLDLYENALTLLKEDILSIEFLTALVAALPDNVWLTGLKVVSGRADVNGYAFAENDIAAFALKLLNVNVVRSISPLVTSKGEERNLEVQGHTTVKFNFSCILEDLVSIQDPVKGAEGDEDKH</sequence>
<evidence type="ECO:0000313" key="3">
    <source>
        <dbReference type="Proteomes" id="UP000185093"/>
    </source>
</evidence>
<reference evidence="2 3" key="1">
    <citation type="submission" date="2016-11" db="EMBL/GenBank/DDBJ databases">
        <authorList>
            <person name="Varghese N."/>
            <person name="Submissions S."/>
        </authorList>
    </citation>
    <scope>NUCLEOTIDE SEQUENCE [LARGE SCALE GENOMIC DNA]</scope>
    <source>
        <strain evidence="2 3">DSM 20664</strain>
    </source>
</reference>
<proteinExistence type="predicted"/>
<keyword evidence="1" id="KW-0812">Transmembrane</keyword>